<keyword evidence="5" id="KW-1185">Reference proteome</keyword>
<dbReference type="PROSITE" id="PS00498">
    <property type="entry name" value="TYROSINASE_2"/>
    <property type="match status" value="1"/>
</dbReference>
<dbReference type="SUPFAM" id="SSF48056">
    <property type="entry name" value="Di-copper centre-containing domain"/>
    <property type="match status" value="1"/>
</dbReference>
<reference evidence="4 5" key="1">
    <citation type="journal article" date="2015" name="Genome Biol. Evol.">
        <title>Phylogenomic analyses indicate that early fungi evolved digesting cell walls of algal ancestors of land plants.</title>
        <authorList>
            <person name="Chang Y."/>
            <person name="Wang S."/>
            <person name="Sekimoto S."/>
            <person name="Aerts A.L."/>
            <person name="Choi C."/>
            <person name="Clum A."/>
            <person name="LaButti K.M."/>
            <person name="Lindquist E.A."/>
            <person name="Yee Ngan C."/>
            <person name="Ohm R.A."/>
            <person name="Salamov A.A."/>
            <person name="Grigoriev I.V."/>
            <person name="Spatafora J.W."/>
            <person name="Berbee M.L."/>
        </authorList>
    </citation>
    <scope>NUCLEOTIDE SEQUENCE [LARGE SCALE GENOMIC DNA]</scope>
    <source>
        <strain evidence="4 5">NRRL 28638</strain>
    </source>
</reference>
<protein>
    <submittedName>
        <fullName evidence="4">Di-copper centre-containing protein</fullName>
    </submittedName>
</protein>
<dbReference type="EMBL" id="KQ964609">
    <property type="protein sequence ID" value="KXN67864.1"/>
    <property type="molecule type" value="Genomic_DNA"/>
</dbReference>
<dbReference type="Pfam" id="PF00264">
    <property type="entry name" value="Tyrosinase"/>
    <property type="match status" value="1"/>
</dbReference>
<dbReference type="InterPro" id="IPR050316">
    <property type="entry name" value="Tyrosinase/Hemocyanin"/>
</dbReference>
<feature type="non-terminal residue" evidence="4">
    <location>
        <position position="1"/>
    </location>
</feature>
<dbReference type="InterPro" id="IPR008922">
    <property type="entry name" value="Di-copper_centre_dom_sf"/>
</dbReference>
<evidence type="ECO:0000313" key="5">
    <source>
        <dbReference type="Proteomes" id="UP000070444"/>
    </source>
</evidence>
<dbReference type="Proteomes" id="UP000070444">
    <property type="component" value="Unassembled WGS sequence"/>
</dbReference>
<dbReference type="GO" id="GO:0046872">
    <property type="term" value="F:metal ion binding"/>
    <property type="evidence" value="ECO:0007669"/>
    <property type="project" value="UniProtKB-KW"/>
</dbReference>
<dbReference type="PANTHER" id="PTHR11474">
    <property type="entry name" value="TYROSINASE FAMILY MEMBER"/>
    <property type="match status" value="1"/>
</dbReference>
<dbReference type="Gene3D" id="1.10.1280.10">
    <property type="entry name" value="Di-copper center containing domain from catechol oxidase"/>
    <property type="match status" value="1"/>
</dbReference>
<feature type="non-terminal residue" evidence="4">
    <location>
        <position position="76"/>
    </location>
</feature>
<dbReference type="GO" id="GO:0016491">
    <property type="term" value="F:oxidoreductase activity"/>
    <property type="evidence" value="ECO:0007669"/>
    <property type="project" value="InterPro"/>
</dbReference>
<keyword evidence="2" id="KW-0186">Copper</keyword>
<accession>A0A137NZ11</accession>
<evidence type="ECO:0000256" key="2">
    <source>
        <dbReference type="ARBA" id="ARBA00023008"/>
    </source>
</evidence>
<evidence type="ECO:0000313" key="4">
    <source>
        <dbReference type="EMBL" id="KXN67864.1"/>
    </source>
</evidence>
<dbReference type="OrthoDB" id="6132182at2759"/>
<feature type="domain" description="Tyrosinase copper-binding" evidence="3">
    <location>
        <begin position="13"/>
        <end position="24"/>
    </location>
</feature>
<dbReference type="OMA" id="TESDGQC"/>
<keyword evidence="1" id="KW-0479">Metal-binding</keyword>
<dbReference type="PANTHER" id="PTHR11474:SF126">
    <property type="entry name" value="TYROSINASE-LIKE PROTEIN TYR-1-RELATED"/>
    <property type="match status" value="1"/>
</dbReference>
<organism evidence="4 5">
    <name type="scientific">Conidiobolus coronatus (strain ATCC 28846 / CBS 209.66 / NRRL 28638)</name>
    <name type="common">Delacroixia coronata</name>
    <dbReference type="NCBI Taxonomy" id="796925"/>
    <lineage>
        <taxon>Eukaryota</taxon>
        <taxon>Fungi</taxon>
        <taxon>Fungi incertae sedis</taxon>
        <taxon>Zoopagomycota</taxon>
        <taxon>Entomophthoromycotina</taxon>
        <taxon>Entomophthoromycetes</taxon>
        <taxon>Entomophthorales</taxon>
        <taxon>Ancylistaceae</taxon>
        <taxon>Conidiobolus</taxon>
    </lineage>
</organism>
<sequence>IWGDMNKMVTPNDPIFWMHHVMVDKIWWEWQQRDPKRLTEYFGFGATLDDDLWNVNAKVRDVMDTESDGQCYKYER</sequence>
<dbReference type="AlphaFoldDB" id="A0A137NZ11"/>
<gene>
    <name evidence="4" type="ORF">CONCODRAFT_31836</name>
</gene>
<evidence type="ECO:0000256" key="1">
    <source>
        <dbReference type="ARBA" id="ARBA00022723"/>
    </source>
</evidence>
<dbReference type="InterPro" id="IPR002227">
    <property type="entry name" value="Tyrosinase_Cu-bd"/>
</dbReference>
<name>A0A137NZ11_CONC2</name>
<evidence type="ECO:0000259" key="3">
    <source>
        <dbReference type="PROSITE" id="PS00498"/>
    </source>
</evidence>
<proteinExistence type="predicted"/>